<dbReference type="PANTHER" id="PTHR45586">
    <property type="entry name" value="TPR REPEAT-CONTAINING PROTEIN PA4667"/>
    <property type="match status" value="1"/>
</dbReference>
<dbReference type="Gene3D" id="1.25.40.10">
    <property type="entry name" value="Tetratricopeptide repeat domain"/>
    <property type="match status" value="1"/>
</dbReference>
<organism evidence="6 7">
    <name type="scientific">Brevibacillus formosus</name>
    <dbReference type="NCBI Taxonomy" id="54913"/>
    <lineage>
        <taxon>Bacteria</taxon>
        <taxon>Bacillati</taxon>
        <taxon>Bacillota</taxon>
        <taxon>Bacilli</taxon>
        <taxon>Bacillales</taxon>
        <taxon>Paenibacillaceae</taxon>
        <taxon>Brevibacillus</taxon>
    </lineage>
</organism>
<accession>A0A837KG74</accession>
<dbReference type="EMBL" id="LDCN01000008">
    <property type="protein sequence ID" value="KLH96770.1"/>
    <property type="molecule type" value="Genomic_DNA"/>
</dbReference>
<gene>
    <name evidence="6" type="ORF">AA984_22445</name>
    <name evidence="5" type="ORF">BFO01nite_25750</name>
</gene>
<dbReference type="PROSITE" id="PS50005">
    <property type="entry name" value="TPR"/>
    <property type="match status" value="1"/>
</dbReference>
<evidence type="ECO:0000313" key="6">
    <source>
        <dbReference type="EMBL" id="KLH96770.1"/>
    </source>
</evidence>
<dbReference type="InterPro" id="IPR007887">
    <property type="entry name" value="MecA_N"/>
</dbReference>
<dbReference type="Pfam" id="PF13432">
    <property type="entry name" value="TPR_16"/>
    <property type="match status" value="1"/>
</dbReference>
<name>A0A837KG74_9BACL</name>
<dbReference type="PANTHER" id="PTHR45586:SF1">
    <property type="entry name" value="LIPOPOLYSACCHARIDE ASSEMBLY PROTEIN B"/>
    <property type="match status" value="1"/>
</dbReference>
<dbReference type="Pfam" id="PF07719">
    <property type="entry name" value="TPR_2"/>
    <property type="match status" value="1"/>
</dbReference>
<evidence type="ECO:0000313" key="8">
    <source>
        <dbReference type="Proteomes" id="UP000319498"/>
    </source>
</evidence>
<dbReference type="GeneID" id="87587811"/>
<dbReference type="InterPro" id="IPR011990">
    <property type="entry name" value="TPR-like_helical_dom_sf"/>
</dbReference>
<feature type="domain" description="NTF2-like N-terminal transpeptidase" evidence="4">
    <location>
        <begin position="26"/>
        <end position="124"/>
    </location>
</feature>
<dbReference type="AlphaFoldDB" id="A0A837KG74"/>
<evidence type="ECO:0000256" key="2">
    <source>
        <dbReference type="ARBA" id="ARBA00022803"/>
    </source>
</evidence>
<dbReference type="InterPro" id="IPR019734">
    <property type="entry name" value="TPR_rpt"/>
</dbReference>
<dbReference type="Proteomes" id="UP000319498">
    <property type="component" value="Unassembled WGS sequence"/>
</dbReference>
<evidence type="ECO:0000313" key="7">
    <source>
        <dbReference type="Proteomes" id="UP000035218"/>
    </source>
</evidence>
<dbReference type="EMBL" id="BJOL01000014">
    <property type="protein sequence ID" value="GED58443.1"/>
    <property type="molecule type" value="Genomic_DNA"/>
</dbReference>
<dbReference type="RefSeq" id="WP_047072965.1">
    <property type="nucleotide sequence ID" value="NZ_BJOL01000014.1"/>
</dbReference>
<dbReference type="InterPro" id="IPR013105">
    <property type="entry name" value="TPR_2"/>
</dbReference>
<comment type="caution">
    <text evidence="6">The sequence shown here is derived from an EMBL/GenBank/DDBJ whole genome shotgun (WGS) entry which is preliminary data.</text>
</comment>
<protein>
    <recommendedName>
        <fullName evidence="4">NTF2-like N-terminal transpeptidase domain-containing protein</fullName>
    </recommendedName>
</protein>
<dbReference type="PROSITE" id="PS51257">
    <property type="entry name" value="PROKAR_LIPOPROTEIN"/>
    <property type="match status" value="1"/>
</dbReference>
<evidence type="ECO:0000256" key="3">
    <source>
        <dbReference type="PROSITE-ProRule" id="PRU00339"/>
    </source>
</evidence>
<reference evidence="6 7" key="1">
    <citation type="submission" date="2015-05" db="EMBL/GenBank/DDBJ databases">
        <title>Genome sequencing project for genomic taxonomy and phylogenomics of Bacillus-like bacteria.</title>
        <authorList>
            <person name="Liu B."/>
            <person name="Wang J."/>
            <person name="Zhu Y."/>
            <person name="Liu G."/>
            <person name="Chen Q."/>
            <person name="Chen Z."/>
            <person name="Lan J."/>
            <person name="Che J."/>
            <person name="Ge C."/>
            <person name="Shi H."/>
            <person name="Pan Z."/>
            <person name="Liu X."/>
        </authorList>
    </citation>
    <scope>NUCLEOTIDE SEQUENCE [LARGE SCALE GENOMIC DNA]</scope>
    <source>
        <strain evidence="6 7">DSM 9885</strain>
    </source>
</reference>
<evidence type="ECO:0000313" key="5">
    <source>
        <dbReference type="EMBL" id="GED58443.1"/>
    </source>
</evidence>
<sequence>MKRFTLSLFVIVLIATLYGCGPKGDPKETLESYYTNVINANYDAAYGLLSEADRKATSKEDFVLFMQLNAELYKLNGVEVKQAEKNRETIVFDVTEKQHSYTEEKDKSHTYKRLVVVENDEWKVFADKTYGDSIAGQMVRIGQLHLNGIGEKKESPNEAAMWFNKALKRDSAHNDANFGLALSYMKLGRFEESIDAAKKFVDSETDSIKKSDGLNVLGVSYEAMRDVAKAKEAYQKAVESNPDNEYAKTNLSRYK</sequence>
<dbReference type="SMART" id="SM00028">
    <property type="entry name" value="TPR"/>
    <property type="match status" value="2"/>
</dbReference>
<dbReference type="Proteomes" id="UP000035218">
    <property type="component" value="Unassembled WGS sequence"/>
</dbReference>
<evidence type="ECO:0000259" key="4">
    <source>
        <dbReference type="Pfam" id="PF05223"/>
    </source>
</evidence>
<proteinExistence type="predicted"/>
<dbReference type="SUPFAM" id="SSF48452">
    <property type="entry name" value="TPR-like"/>
    <property type="match status" value="1"/>
</dbReference>
<dbReference type="Pfam" id="PF05223">
    <property type="entry name" value="MecA_N"/>
    <property type="match status" value="1"/>
</dbReference>
<feature type="repeat" description="TPR" evidence="3">
    <location>
        <begin position="211"/>
        <end position="244"/>
    </location>
</feature>
<keyword evidence="8" id="KW-1185">Reference proteome</keyword>
<keyword evidence="2 3" id="KW-0802">TPR repeat</keyword>
<dbReference type="OrthoDB" id="1933850at2"/>
<dbReference type="GO" id="GO:0046677">
    <property type="term" value="P:response to antibiotic"/>
    <property type="evidence" value="ECO:0007669"/>
    <property type="project" value="InterPro"/>
</dbReference>
<keyword evidence="1" id="KW-0677">Repeat</keyword>
<reference evidence="5 8" key="2">
    <citation type="submission" date="2019-06" db="EMBL/GenBank/DDBJ databases">
        <title>Whole genome shotgun sequence of Brevibacillus formosus NBRC 15716.</title>
        <authorList>
            <person name="Hosoyama A."/>
            <person name="Uohara A."/>
            <person name="Ohji S."/>
            <person name="Ichikawa N."/>
        </authorList>
    </citation>
    <scope>NUCLEOTIDE SEQUENCE [LARGE SCALE GENOMIC DNA]</scope>
    <source>
        <strain evidence="5 8">NBRC 15716</strain>
    </source>
</reference>
<evidence type="ECO:0000256" key="1">
    <source>
        <dbReference type="ARBA" id="ARBA00022737"/>
    </source>
</evidence>
<dbReference type="InterPro" id="IPR051012">
    <property type="entry name" value="CellSynth/LPSAsmb/PSIAsmb"/>
</dbReference>